<dbReference type="NCBIfam" id="TIGR02824">
    <property type="entry name" value="quinone_pig3"/>
    <property type="match status" value="1"/>
</dbReference>
<dbReference type="CDD" id="cd05276">
    <property type="entry name" value="p53_inducible_oxidoreductase"/>
    <property type="match status" value="1"/>
</dbReference>
<dbReference type="Pfam" id="PF08240">
    <property type="entry name" value="ADH_N"/>
    <property type="match status" value="1"/>
</dbReference>
<dbReference type="PANTHER" id="PTHR48106:SF8">
    <property type="entry name" value="OS02G0805600 PROTEIN"/>
    <property type="match status" value="1"/>
</dbReference>
<dbReference type="OrthoDB" id="9780520at2"/>
<reference evidence="4 5" key="1">
    <citation type="submission" date="2016-11" db="EMBL/GenBank/DDBJ databases">
        <authorList>
            <person name="Jaros S."/>
            <person name="Januszkiewicz K."/>
            <person name="Wedrychowicz H."/>
        </authorList>
    </citation>
    <scope>NUCLEOTIDE SEQUENCE [LARGE SCALE GENOMIC DNA]</scope>
    <source>
        <strain evidence="4 5">DSM 45627</strain>
    </source>
</reference>
<dbReference type="InterPro" id="IPR036291">
    <property type="entry name" value="NAD(P)-bd_dom_sf"/>
</dbReference>
<dbReference type="SMART" id="SM00829">
    <property type="entry name" value="PKS_ER"/>
    <property type="match status" value="1"/>
</dbReference>
<dbReference type="InterPro" id="IPR013149">
    <property type="entry name" value="ADH-like_C"/>
</dbReference>
<dbReference type="Pfam" id="PF00107">
    <property type="entry name" value="ADH_zinc_N"/>
    <property type="match status" value="1"/>
</dbReference>
<dbReference type="InterPro" id="IPR013154">
    <property type="entry name" value="ADH-like_N"/>
</dbReference>
<keyword evidence="1" id="KW-0521">NADP</keyword>
<dbReference type="GO" id="GO:0016651">
    <property type="term" value="F:oxidoreductase activity, acting on NAD(P)H"/>
    <property type="evidence" value="ECO:0007669"/>
    <property type="project" value="TreeGrafter"/>
</dbReference>
<dbReference type="InterPro" id="IPR011032">
    <property type="entry name" value="GroES-like_sf"/>
</dbReference>
<dbReference type="InterPro" id="IPR020843">
    <property type="entry name" value="ER"/>
</dbReference>
<dbReference type="Gene3D" id="3.90.180.10">
    <property type="entry name" value="Medium-chain alcohol dehydrogenases, catalytic domain"/>
    <property type="match status" value="1"/>
</dbReference>
<dbReference type="InterPro" id="IPR014189">
    <property type="entry name" value="Quinone_OxRdtase_PIG3"/>
</dbReference>
<dbReference type="SUPFAM" id="SSF50129">
    <property type="entry name" value="GroES-like"/>
    <property type="match status" value="1"/>
</dbReference>
<dbReference type="STRING" id="1206085.SAMN05443575_1687"/>
<organism evidence="4 5">
    <name type="scientific">Jatrophihabitans endophyticus</name>
    <dbReference type="NCBI Taxonomy" id="1206085"/>
    <lineage>
        <taxon>Bacteria</taxon>
        <taxon>Bacillati</taxon>
        <taxon>Actinomycetota</taxon>
        <taxon>Actinomycetes</taxon>
        <taxon>Jatrophihabitantales</taxon>
        <taxon>Jatrophihabitantaceae</taxon>
        <taxon>Jatrophihabitans</taxon>
    </lineage>
</organism>
<proteinExistence type="predicted"/>
<sequence length="328" mass="34213">MRAVVITEFGGPDVLAVQDVPDPTPKADEVIIDVAATAINRADLLQRQGHYPPPPGASDILGMECSGTIAAVGETVAGWSVGDEVCALLSGGGYAEKVAVPVGQLLPVPAGVSLVDAAALPEVTCTVWSMVFGNEAGRLQPGERILVHGGSSGIGTAAIQIAHGRGAEVLTTAGTQRKLDFCRELGADVVVNYRDEDFVEVIDRHTDGRGVDVVLDNMGASYLPRNVAALATGGRLVVLGMQGGVRGELDLGALLTKRGTVHAAGLRARPAAMKAEIVAETQHAVWPMIEAEQVRPIIDRTLSLDDAGDAHRLVDSSDHIGKVLLRVR</sequence>
<keyword evidence="2" id="KW-0560">Oxidoreductase</keyword>
<keyword evidence="5" id="KW-1185">Reference proteome</keyword>
<evidence type="ECO:0000313" key="4">
    <source>
        <dbReference type="EMBL" id="SHG21063.1"/>
    </source>
</evidence>
<dbReference type="RefSeq" id="WP_073388519.1">
    <property type="nucleotide sequence ID" value="NZ_FQVU01000002.1"/>
</dbReference>
<evidence type="ECO:0000256" key="2">
    <source>
        <dbReference type="ARBA" id="ARBA00023002"/>
    </source>
</evidence>
<dbReference type="Gene3D" id="3.40.50.720">
    <property type="entry name" value="NAD(P)-binding Rossmann-like Domain"/>
    <property type="match status" value="1"/>
</dbReference>
<dbReference type="SUPFAM" id="SSF51735">
    <property type="entry name" value="NAD(P)-binding Rossmann-fold domains"/>
    <property type="match status" value="1"/>
</dbReference>
<dbReference type="PANTHER" id="PTHR48106">
    <property type="entry name" value="QUINONE OXIDOREDUCTASE PIG3-RELATED"/>
    <property type="match status" value="1"/>
</dbReference>
<feature type="domain" description="Enoyl reductase (ER)" evidence="3">
    <location>
        <begin position="10"/>
        <end position="325"/>
    </location>
</feature>
<evidence type="ECO:0000259" key="3">
    <source>
        <dbReference type="SMART" id="SM00829"/>
    </source>
</evidence>
<evidence type="ECO:0000313" key="5">
    <source>
        <dbReference type="Proteomes" id="UP000186132"/>
    </source>
</evidence>
<protein>
    <submittedName>
        <fullName evidence="4">Putative NAD(P)H quinone oxidoreductase, PIG3 family</fullName>
    </submittedName>
</protein>
<evidence type="ECO:0000256" key="1">
    <source>
        <dbReference type="ARBA" id="ARBA00022857"/>
    </source>
</evidence>
<name>A0A1M5HZ30_9ACTN</name>
<dbReference type="AlphaFoldDB" id="A0A1M5HZ30"/>
<dbReference type="EMBL" id="FQVU01000002">
    <property type="protein sequence ID" value="SHG21063.1"/>
    <property type="molecule type" value="Genomic_DNA"/>
</dbReference>
<dbReference type="GO" id="GO:0070402">
    <property type="term" value="F:NADPH binding"/>
    <property type="evidence" value="ECO:0007669"/>
    <property type="project" value="TreeGrafter"/>
</dbReference>
<dbReference type="Proteomes" id="UP000186132">
    <property type="component" value="Unassembled WGS sequence"/>
</dbReference>
<gene>
    <name evidence="4" type="ORF">SAMN05443575_1687</name>
</gene>
<accession>A0A1M5HZ30</accession>